<evidence type="ECO:0000256" key="1">
    <source>
        <dbReference type="SAM" id="MobiDB-lite"/>
    </source>
</evidence>
<dbReference type="KEGG" id="rso:RSp1531"/>
<reference evidence="2 3" key="1">
    <citation type="journal article" date="2002" name="Nature">
        <title>Genome sequence of the plant pathogen Ralstonia solanacearum.</title>
        <authorList>
            <person name="Salanoubat M."/>
            <person name="Genin S."/>
            <person name="Artiguenave F."/>
            <person name="Gouzy J."/>
            <person name="Mangenot S."/>
            <person name="Arlat M."/>
            <person name="Billault A."/>
            <person name="Brottier P."/>
            <person name="Camus J.C."/>
            <person name="Cattolico L."/>
            <person name="Chandler M."/>
            <person name="Choisne N."/>
            <person name="Claudel-Renard C."/>
            <person name="Cunnac S."/>
            <person name="Demange N."/>
            <person name="Gaspin C."/>
            <person name="Lavie M."/>
            <person name="Moisan A."/>
            <person name="Robert C."/>
            <person name="Saurin W."/>
            <person name="Schiex T."/>
            <person name="Siguier P."/>
            <person name="Thebault P."/>
            <person name="Whalen M."/>
            <person name="Wincker P."/>
            <person name="Levy M."/>
            <person name="Weissenbach J."/>
            <person name="Boucher C.A."/>
        </authorList>
    </citation>
    <scope>NUCLEOTIDE SEQUENCE [LARGE SCALE GENOMIC DNA]</scope>
    <source>
        <strain evidence="3">ATCC BAA-1114 / GMI1000</strain>
    </source>
</reference>
<evidence type="ECO:0000313" key="2">
    <source>
        <dbReference type="EMBL" id="CAD18682.1"/>
    </source>
</evidence>
<dbReference type="EnsemblBacteria" id="CAD18682">
    <property type="protein sequence ID" value="CAD18682"/>
    <property type="gene ID" value="RSp1531"/>
</dbReference>
<accession>Q8XPV5</accession>
<sequence>MHASQAVAVAVAVADMDAGGAQAWACRHIPKAALDDRGRRAPRHALSDIEIRATASFISSDAKAGYVDGRAGAVSARRLAAPGDEVNARQAHDGETPDARRRATLFTERGGRQATRRLR</sequence>
<evidence type="ECO:0000313" key="3">
    <source>
        <dbReference type="Proteomes" id="UP000001436"/>
    </source>
</evidence>
<proteinExistence type="predicted"/>
<name>Q8XPV5_RALN1</name>
<dbReference type="HOGENOM" id="CLU_2059472_0_0_4"/>
<feature type="compositionally biased region" description="Basic and acidic residues" evidence="1">
    <location>
        <begin position="86"/>
        <end position="101"/>
    </location>
</feature>
<feature type="region of interest" description="Disordered" evidence="1">
    <location>
        <begin position="82"/>
        <end position="119"/>
    </location>
</feature>
<protein>
    <submittedName>
        <fullName evidence="2">Hypothetical signal peptide protein</fullName>
    </submittedName>
</protein>
<geneLocation type="plasmid" evidence="3">
    <name>megaplasmid Rsp</name>
</geneLocation>
<organism evidence="2 3">
    <name type="scientific">Ralstonia nicotianae (strain ATCC BAA-1114 / GMI1000)</name>
    <name type="common">Ralstonia solanacearum</name>
    <dbReference type="NCBI Taxonomy" id="267608"/>
    <lineage>
        <taxon>Bacteria</taxon>
        <taxon>Pseudomonadati</taxon>
        <taxon>Pseudomonadota</taxon>
        <taxon>Betaproteobacteria</taxon>
        <taxon>Burkholderiales</taxon>
        <taxon>Burkholderiaceae</taxon>
        <taxon>Ralstonia</taxon>
        <taxon>Ralstonia solanacearum species complex</taxon>
    </lineage>
</organism>
<keyword evidence="3" id="KW-1185">Reference proteome</keyword>
<dbReference type="Proteomes" id="UP000001436">
    <property type="component" value="Plasmid pGMI1000MP"/>
</dbReference>
<gene>
    <name evidence="2" type="ordered locus">RSp1531</name>
</gene>
<dbReference type="AlphaFoldDB" id="Q8XPV5"/>
<dbReference type="EMBL" id="AL646053">
    <property type="protein sequence ID" value="CAD18682.1"/>
    <property type="molecule type" value="Genomic_DNA"/>
</dbReference>